<organism evidence="1 2">
    <name type="scientific">Trifolium pratense</name>
    <name type="common">Red clover</name>
    <dbReference type="NCBI Taxonomy" id="57577"/>
    <lineage>
        <taxon>Eukaryota</taxon>
        <taxon>Viridiplantae</taxon>
        <taxon>Streptophyta</taxon>
        <taxon>Embryophyta</taxon>
        <taxon>Tracheophyta</taxon>
        <taxon>Spermatophyta</taxon>
        <taxon>Magnoliopsida</taxon>
        <taxon>eudicotyledons</taxon>
        <taxon>Gunneridae</taxon>
        <taxon>Pentapetalae</taxon>
        <taxon>rosids</taxon>
        <taxon>fabids</taxon>
        <taxon>Fabales</taxon>
        <taxon>Fabaceae</taxon>
        <taxon>Papilionoideae</taxon>
        <taxon>50 kb inversion clade</taxon>
        <taxon>NPAAA clade</taxon>
        <taxon>Hologalegina</taxon>
        <taxon>IRL clade</taxon>
        <taxon>Trifolieae</taxon>
        <taxon>Trifolium</taxon>
    </lineage>
</organism>
<name>A0ACB0IGR3_TRIPR</name>
<comment type="caution">
    <text evidence="1">The sequence shown here is derived from an EMBL/GenBank/DDBJ whole genome shotgun (WGS) entry which is preliminary data.</text>
</comment>
<proteinExistence type="predicted"/>
<reference evidence="1" key="1">
    <citation type="submission" date="2023-10" db="EMBL/GenBank/DDBJ databases">
        <authorList>
            <person name="Rodriguez Cubillos JULIANA M."/>
            <person name="De Vega J."/>
        </authorList>
    </citation>
    <scope>NUCLEOTIDE SEQUENCE</scope>
</reference>
<evidence type="ECO:0000313" key="2">
    <source>
        <dbReference type="Proteomes" id="UP001177021"/>
    </source>
</evidence>
<accession>A0ACB0IGR3</accession>
<dbReference type="EMBL" id="CASHSV030000001">
    <property type="protein sequence ID" value="CAJ2631013.1"/>
    <property type="molecule type" value="Genomic_DNA"/>
</dbReference>
<sequence>MPQAAFLSLLQRKLQVSSQRSCEKLIAKQKNSIQHAMEAVDYCSDIFYGGSSSVFANIHCYFDDSAGVRIFDFVSKAGDMISHAIRNFAFECSGMTIDDAFRRLSLLVTMHFAAEIEVFVIVHVIGINHFVHRRMRKSIGNVWSFIVKETFIKFAKKEWILFANSIILTLKLSKLLAMFRTYGTYRAIIVITQIYNMIKEVSITLDDWFKAYDEDIIILPYLFMNNKHSHCYSLKDIVFANMLGESWLKVLILYNEAFVERSTLVLQHIVTIREVVMPFSVEIILINKCFTQVSQQGAQLCFVFKAKLNQTLEAATCNFHMAIELPTCPHLELLECSFL</sequence>
<keyword evidence="2" id="KW-1185">Reference proteome</keyword>
<dbReference type="Proteomes" id="UP001177021">
    <property type="component" value="Unassembled WGS sequence"/>
</dbReference>
<protein>
    <submittedName>
        <fullName evidence="1">Uncharacterized protein</fullName>
    </submittedName>
</protein>
<evidence type="ECO:0000313" key="1">
    <source>
        <dbReference type="EMBL" id="CAJ2631013.1"/>
    </source>
</evidence>
<gene>
    <name evidence="1" type="ORF">MILVUS5_LOCUS2668</name>
</gene>